<dbReference type="EMBL" id="JXXZ01000010">
    <property type="protein sequence ID" value="KJY98758.1"/>
    <property type="molecule type" value="Genomic_DNA"/>
</dbReference>
<comment type="caution">
    <text evidence="6">The sequence shown here is derived from an EMBL/GenBank/DDBJ whole genome shotgun (WGS) entry which is preliminary data.</text>
</comment>
<evidence type="ECO:0000259" key="4">
    <source>
        <dbReference type="Pfam" id="PF02678"/>
    </source>
</evidence>
<dbReference type="PANTHER" id="PTHR13903:SF8">
    <property type="entry name" value="PIRIN"/>
    <property type="match status" value="1"/>
</dbReference>
<evidence type="ECO:0000313" key="6">
    <source>
        <dbReference type="EMBL" id="KJY98758.1"/>
    </source>
</evidence>
<dbReference type="Pfam" id="PF05726">
    <property type="entry name" value="Pirin_C"/>
    <property type="match status" value="1"/>
</dbReference>
<dbReference type="GeneID" id="58229544"/>
<dbReference type="AlphaFoldDB" id="A0A0F4PUN8"/>
<feature type="binding site" evidence="2">
    <location>
        <position position="57"/>
    </location>
    <ligand>
        <name>Fe cation</name>
        <dbReference type="ChEBI" id="CHEBI:24875"/>
    </ligand>
</feature>
<dbReference type="CDD" id="cd02909">
    <property type="entry name" value="cupin_pirin_N"/>
    <property type="match status" value="1"/>
</dbReference>
<evidence type="ECO:0000313" key="7">
    <source>
        <dbReference type="Proteomes" id="UP000033664"/>
    </source>
</evidence>
<organism evidence="6 7">
    <name type="scientific">Pseudoalteromonas ruthenica</name>
    <dbReference type="NCBI Taxonomy" id="151081"/>
    <lineage>
        <taxon>Bacteria</taxon>
        <taxon>Pseudomonadati</taxon>
        <taxon>Pseudomonadota</taxon>
        <taxon>Gammaproteobacteria</taxon>
        <taxon>Alteromonadales</taxon>
        <taxon>Pseudoalteromonadaceae</taxon>
        <taxon>Pseudoalteromonas</taxon>
    </lineage>
</organism>
<dbReference type="eggNOG" id="COG1741">
    <property type="taxonomic scope" value="Bacteria"/>
</dbReference>
<evidence type="ECO:0000256" key="2">
    <source>
        <dbReference type="PIRSR" id="PIRSR006232-1"/>
    </source>
</evidence>
<dbReference type="RefSeq" id="WP_045980427.1">
    <property type="nucleotide sequence ID" value="NZ_JXXY01000018.1"/>
</dbReference>
<keyword evidence="2" id="KW-0408">Iron</keyword>
<dbReference type="PATRIC" id="fig|151081.8.peg.3404"/>
<feature type="domain" description="Pirin N-terminal" evidence="4">
    <location>
        <begin position="29"/>
        <end position="117"/>
    </location>
</feature>
<evidence type="ECO:0000259" key="5">
    <source>
        <dbReference type="Pfam" id="PF05726"/>
    </source>
</evidence>
<accession>A0A0F4PUN8</accession>
<proteinExistence type="inferred from homology"/>
<dbReference type="Proteomes" id="UP000033664">
    <property type="component" value="Unassembled WGS sequence"/>
</dbReference>
<dbReference type="Gene3D" id="2.60.120.10">
    <property type="entry name" value="Jelly Rolls"/>
    <property type="match status" value="2"/>
</dbReference>
<name>A0A0F4PUN8_9GAMM</name>
<dbReference type="InterPro" id="IPR011051">
    <property type="entry name" value="RmlC_Cupin_sf"/>
</dbReference>
<sequence>MNVIKVLNAQPAEDGAGVKIRRVPGFDGRYLDPFLMLDELKSDHSDDYMAGFPAHPHRGIETFTYLIKGGFEHRDHLGNRKAVRAGDVQWMSTGKGVIHSEMPLADSEGLHGFQIWLNMDAKDKMNAPQYQDSAQSGLPQISSQGVHLKALAGAWTLNAEQVQSPLSNLACNGAIADINIESKAQLEMPAMGCERVLAYIHTGSITAAGQRYQAGQLLVLDGDSAIIATTDQPSGLLLLRGEPLHQPIAHMGPFVMNTQAQLQDAIRDYQNGQFGQLSQ</sequence>
<dbReference type="Pfam" id="PF02678">
    <property type="entry name" value="Pirin"/>
    <property type="match status" value="1"/>
</dbReference>
<dbReference type="CDD" id="cd02247">
    <property type="entry name" value="cupin_pirin_C"/>
    <property type="match status" value="1"/>
</dbReference>
<dbReference type="OrthoDB" id="9780903at2"/>
<feature type="binding site" evidence="2">
    <location>
        <position position="55"/>
    </location>
    <ligand>
        <name>Fe cation</name>
        <dbReference type="ChEBI" id="CHEBI:24875"/>
    </ligand>
</feature>
<evidence type="ECO:0000256" key="1">
    <source>
        <dbReference type="ARBA" id="ARBA00008416"/>
    </source>
</evidence>
<keyword evidence="7" id="KW-1185">Reference proteome</keyword>
<dbReference type="PANTHER" id="PTHR13903">
    <property type="entry name" value="PIRIN-RELATED"/>
    <property type="match status" value="1"/>
</dbReference>
<protein>
    <submittedName>
        <fullName evidence="6">Pirin</fullName>
    </submittedName>
</protein>
<dbReference type="InterPro" id="IPR003829">
    <property type="entry name" value="Pirin_N_dom"/>
</dbReference>
<reference evidence="6 7" key="1">
    <citation type="journal article" date="2015" name="BMC Genomics">
        <title>Genome mining reveals unlocked bioactive potential of marine Gram-negative bacteria.</title>
        <authorList>
            <person name="Machado H."/>
            <person name="Sonnenschein E.C."/>
            <person name="Melchiorsen J."/>
            <person name="Gram L."/>
        </authorList>
    </citation>
    <scope>NUCLEOTIDE SEQUENCE [LARGE SCALE GENOMIC DNA]</scope>
    <source>
        <strain evidence="6 7">S3137</strain>
    </source>
</reference>
<dbReference type="PIRSF" id="PIRSF006232">
    <property type="entry name" value="Pirin"/>
    <property type="match status" value="1"/>
</dbReference>
<evidence type="ECO:0000256" key="3">
    <source>
        <dbReference type="RuleBase" id="RU003457"/>
    </source>
</evidence>
<feature type="domain" description="Pirin C-terminal" evidence="5">
    <location>
        <begin position="176"/>
        <end position="275"/>
    </location>
</feature>
<dbReference type="SUPFAM" id="SSF51182">
    <property type="entry name" value="RmlC-like cupins"/>
    <property type="match status" value="1"/>
</dbReference>
<comment type="similarity">
    <text evidence="1 3">Belongs to the pirin family.</text>
</comment>
<keyword evidence="2" id="KW-0479">Metal-binding</keyword>
<comment type="cofactor">
    <cofactor evidence="2">
        <name>Fe cation</name>
        <dbReference type="ChEBI" id="CHEBI:24875"/>
    </cofactor>
    <text evidence="2">Binds 1 Fe cation per subunit.</text>
</comment>
<dbReference type="InterPro" id="IPR014710">
    <property type="entry name" value="RmlC-like_jellyroll"/>
</dbReference>
<feature type="binding site" evidence="2">
    <location>
        <position position="99"/>
    </location>
    <ligand>
        <name>Fe cation</name>
        <dbReference type="ChEBI" id="CHEBI:24875"/>
    </ligand>
</feature>
<gene>
    <name evidence="6" type="ORF">TW72_13675</name>
</gene>
<dbReference type="GO" id="GO:0046872">
    <property type="term" value="F:metal ion binding"/>
    <property type="evidence" value="ECO:0007669"/>
    <property type="project" value="UniProtKB-KW"/>
</dbReference>
<dbReference type="InterPro" id="IPR012093">
    <property type="entry name" value="Pirin"/>
</dbReference>
<feature type="binding site" evidence="2">
    <location>
        <position position="101"/>
    </location>
    <ligand>
        <name>Fe cation</name>
        <dbReference type="ChEBI" id="CHEBI:24875"/>
    </ligand>
</feature>
<dbReference type="InterPro" id="IPR008778">
    <property type="entry name" value="Pirin_C_dom"/>
</dbReference>